<gene>
    <name evidence="1" type="ORF">BH720_015705</name>
</gene>
<dbReference type="EMBL" id="CP182909">
    <property type="protein sequence ID" value="XPM66593.1"/>
    <property type="molecule type" value="Genomic_DNA"/>
</dbReference>
<accession>A0ACD5H011</accession>
<dbReference type="Proteomes" id="UP000095472">
    <property type="component" value="Chromosome"/>
</dbReference>
<organism evidence="1 2">
    <name type="scientific">Desertifilum tharense IPPAS B-1220</name>
    <dbReference type="NCBI Taxonomy" id="1781255"/>
    <lineage>
        <taxon>Bacteria</taxon>
        <taxon>Bacillati</taxon>
        <taxon>Cyanobacteriota</taxon>
        <taxon>Cyanophyceae</taxon>
        <taxon>Desertifilales</taxon>
        <taxon>Desertifilaceae</taxon>
        <taxon>Desertifilum</taxon>
    </lineage>
</organism>
<evidence type="ECO:0000313" key="1">
    <source>
        <dbReference type="EMBL" id="XPM66593.1"/>
    </source>
</evidence>
<proteinExistence type="predicted"/>
<reference evidence="1 2" key="1">
    <citation type="journal article" date="2016" name="Genome Announc.">
        <title>Draft Genome Sequence of the Thermotolerant Cyanobacterium Desertifilum sp. IPPAS B-1220.</title>
        <authorList>
            <person name="Mironov K.S."/>
            <person name="Sinetova M.A."/>
            <person name="Bolatkhan K."/>
            <person name="Zayadan B.K."/>
            <person name="Ustinova V.V."/>
            <person name="Kupriyanova E.V."/>
            <person name="Skrypnik A.N."/>
            <person name="Gogoleva N.E."/>
            <person name="Gogolev Y.V."/>
            <person name="Los D.A."/>
        </authorList>
    </citation>
    <scope>NUCLEOTIDE SEQUENCE [LARGE SCALE GENOMIC DNA]</scope>
    <source>
        <strain evidence="1 2">IPPAS B-1220</strain>
    </source>
</reference>
<evidence type="ECO:0000313" key="2">
    <source>
        <dbReference type="Proteomes" id="UP000095472"/>
    </source>
</evidence>
<name>A0ACD5H011_9CYAN</name>
<keyword evidence="2" id="KW-1185">Reference proteome</keyword>
<protein>
    <submittedName>
        <fullName evidence="1">Uncharacterized protein</fullName>
    </submittedName>
</protein>
<sequence length="45" mass="5128">MTADSTPFNSVEPTQLFFELSIEAQQQAWRNVRAFSTPKRVGMPI</sequence>